<evidence type="ECO:0000313" key="2">
    <source>
        <dbReference type="Proteomes" id="UP001337655"/>
    </source>
</evidence>
<keyword evidence="2" id="KW-1185">Reference proteome</keyword>
<accession>A0AAV9NYN9</accession>
<evidence type="ECO:0000313" key="1">
    <source>
        <dbReference type="EMBL" id="KAK5164070.1"/>
    </source>
</evidence>
<dbReference type="Proteomes" id="UP001337655">
    <property type="component" value="Unassembled WGS sequence"/>
</dbReference>
<organism evidence="1 2">
    <name type="scientific">Saxophila tyrrhenica</name>
    <dbReference type="NCBI Taxonomy" id="1690608"/>
    <lineage>
        <taxon>Eukaryota</taxon>
        <taxon>Fungi</taxon>
        <taxon>Dikarya</taxon>
        <taxon>Ascomycota</taxon>
        <taxon>Pezizomycotina</taxon>
        <taxon>Dothideomycetes</taxon>
        <taxon>Dothideomycetidae</taxon>
        <taxon>Mycosphaerellales</taxon>
        <taxon>Extremaceae</taxon>
        <taxon>Saxophila</taxon>
    </lineage>
</organism>
<name>A0AAV9NYN9_9PEZI</name>
<sequence length="58" mass="6502">MKSLLQGLAEEWDTGMDFLVSRHNGVKVNELATPSKLGWKSGELLEVWDTDGPEEEDL</sequence>
<dbReference type="RefSeq" id="XP_064654398.1">
    <property type="nucleotide sequence ID" value="XM_064807384.1"/>
</dbReference>
<reference evidence="1 2" key="1">
    <citation type="submission" date="2023-08" db="EMBL/GenBank/DDBJ databases">
        <title>Black Yeasts Isolated from many extreme environments.</title>
        <authorList>
            <person name="Coleine C."/>
            <person name="Stajich J.E."/>
            <person name="Selbmann L."/>
        </authorList>
    </citation>
    <scope>NUCLEOTIDE SEQUENCE [LARGE SCALE GENOMIC DNA]</scope>
    <source>
        <strain evidence="1 2">CCFEE 5935</strain>
    </source>
</reference>
<dbReference type="EMBL" id="JAVRRT010000021">
    <property type="protein sequence ID" value="KAK5164070.1"/>
    <property type="molecule type" value="Genomic_DNA"/>
</dbReference>
<proteinExistence type="predicted"/>
<dbReference type="GeneID" id="89931490"/>
<gene>
    <name evidence="1" type="ORF">LTR77_010161</name>
</gene>
<dbReference type="AlphaFoldDB" id="A0AAV9NYN9"/>
<protein>
    <submittedName>
        <fullName evidence="1">Uncharacterized protein</fullName>
    </submittedName>
</protein>
<comment type="caution">
    <text evidence="1">The sequence shown here is derived from an EMBL/GenBank/DDBJ whole genome shotgun (WGS) entry which is preliminary data.</text>
</comment>